<evidence type="ECO:0000259" key="11">
    <source>
        <dbReference type="PROSITE" id="PS01124"/>
    </source>
</evidence>
<keyword evidence="7" id="KW-0804">Transcription</keyword>
<dbReference type="SMART" id="SM00387">
    <property type="entry name" value="HATPase_c"/>
    <property type="match status" value="1"/>
</dbReference>
<evidence type="ECO:0000256" key="2">
    <source>
        <dbReference type="ARBA" id="ARBA00012438"/>
    </source>
</evidence>
<keyword evidence="6" id="KW-0805">Transcription regulation</keyword>
<evidence type="ECO:0000256" key="9">
    <source>
        <dbReference type="PROSITE-ProRule" id="PRU00339"/>
    </source>
</evidence>
<dbReference type="InterPro" id="IPR036890">
    <property type="entry name" value="HATPase_C_sf"/>
</dbReference>
<evidence type="ECO:0000256" key="4">
    <source>
        <dbReference type="ARBA" id="ARBA00022679"/>
    </source>
</evidence>
<dbReference type="InterPro" id="IPR011006">
    <property type="entry name" value="CheY-like_superfamily"/>
</dbReference>
<sequence length="940" mass="107144">MNSYKIPTLIVAAVMTAMLMTGCRRESPRKAAYTDRQWLMLDTTDNHTTNIDSLRALVRKSQQTGDPAREMAALAELAHGYQSASRYIDAVKVHRRQLTLAQQLNDTLMTASAFNDLGINFRRMGLYYEAILHHSQAITTARKAPRDRKLMKCTAIGYNGMGNAYMATGHYLSADSMLRKALAIEVRLGSHLGMNVGNANIGEVFELRGIYDSARIYFQRSYEHSVLAKSTTGQAYSHMNFGRLYQHEGKFKDAVAEYQMAMSVIPPKRDLWLWVQPCIAMAGVRVAMKDHAEARKYLDMALQAARKMGAQEFLSEIFFLYSDYYRNLENYEKALDCYTKADKARQQVFNSNNMFEIETLQQQLSRRQHEEYVAVTDAKLANERSISIMLGITLIALVLMLVMLWYVAQARLRNNHMQKEFIRMRDRFFTNITHEFRTPLTIILGQGQEVAQADRKALEKVNEAGRMIVRQGKQMLHLVNQLLDISKVRMTPDSPDWHTGDIVPYLRMIVEGGVLLAKTKDITIHFTPRKNVIIADVVPDYLHKIMRNLISNAIKFTPPRGEVNITCYQHHSKLVIMVADNGMGMEAEVLKHVFEDFYQAETDSRNLGTGIGLALVKQLVEAMQGSIKAVSTPQQGSVFTITLPLKHGQGQWKLLKLEQPEEPFDPVFVNTKAVRQKDMDENKYARHVLIVEDNADLAQFLGQQLSANYQLSFAVDGIDGFEKAQRQQPDLIITDLMMPGMDGLDLCRKLRASHTTSTTPVIIVTAKTSQEDMEAGLKAGANAYLFKPISSNELRIRVEWLLTERRLLQEKYQLAAYEITAAKRTLTHKDQEFMRAFTHAVYDQINQSEINLDELASRLCMSRRTLNRRVHEVMDQTPAAYVTKIRIDYANQLLRSRPELSIVEVANACGFNDRSYFDRTFRAEMGVTPAQFRKTIIHNP</sequence>
<dbReference type="FunFam" id="3.30.565.10:FF:000006">
    <property type="entry name" value="Sensor histidine kinase WalK"/>
    <property type="match status" value="1"/>
</dbReference>
<dbReference type="PRINTS" id="PR00344">
    <property type="entry name" value="BCTRLSENSOR"/>
</dbReference>
<dbReference type="GO" id="GO:0003700">
    <property type="term" value="F:DNA-binding transcription factor activity"/>
    <property type="evidence" value="ECO:0007669"/>
    <property type="project" value="InterPro"/>
</dbReference>
<dbReference type="SUPFAM" id="SSF47384">
    <property type="entry name" value="Homodimeric domain of signal transducing histidine kinase"/>
    <property type="match status" value="1"/>
</dbReference>
<dbReference type="SMART" id="SM00028">
    <property type="entry name" value="TPR"/>
    <property type="match status" value="6"/>
</dbReference>
<feature type="transmembrane region" description="Helical" evidence="10">
    <location>
        <begin position="6"/>
        <end position="23"/>
    </location>
</feature>
<evidence type="ECO:0000256" key="1">
    <source>
        <dbReference type="ARBA" id="ARBA00000085"/>
    </source>
</evidence>
<dbReference type="InterPro" id="IPR011990">
    <property type="entry name" value="TPR-like_helical_dom_sf"/>
</dbReference>
<dbReference type="SUPFAM" id="SSF52172">
    <property type="entry name" value="CheY-like"/>
    <property type="match status" value="1"/>
</dbReference>
<evidence type="ECO:0000259" key="12">
    <source>
        <dbReference type="PROSITE" id="PS50109"/>
    </source>
</evidence>
<protein>
    <recommendedName>
        <fullName evidence="2">histidine kinase</fullName>
        <ecNumber evidence="2">2.7.13.3</ecNumber>
    </recommendedName>
</protein>
<dbReference type="PROSITE" id="PS50109">
    <property type="entry name" value="HIS_KIN"/>
    <property type="match status" value="1"/>
</dbReference>
<evidence type="ECO:0000256" key="7">
    <source>
        <dbReference type="ARBA" id="ARBA00023163"/>
    </source>
</evidence>
<evidence type="ECO:0000256" key="3">
    <source>
        <dbReference type="ARBA" id="ARBA00022553"/>
    </source>
</evidence>
<comment type="catalytic activity">
    <reaction evidence="1">
        <text>ATP + protein L-histidine = ADP + protein N-phospho-L-histidine.</text>
        <dbReference type="EC" id="2.7.13.3"/>
    </reaction>
</comment>
<dbReference type="Pfam" id="PF13181">
    <property type="entry name" value="TPR_8"/>
    <property type="match status" value="1"/>
</dbReference>
<dbReference type="CDD" id="cd00075">
    <property type="entry name" value="HATPase"/>
    <property type="match status" value="1"/>
</dbReference>
<feature type="repeat" description="TPR" evidence="9">
    <location>
        <begin position="235"/>
        <end position="268"/>
    </location>
</feature>
<dbReference type="Gene3D" id="1.25.40.10">
    <property type="entry name" value="Tetratricopeptide repeat domain"/>
    <property type="match status" value="1"/>
</dbReference>
<dbReference type="SUPFAM" id="SSF46689">
    <property type="entry name" value="Homeodomain-like"/>
    <property type="match status" value="1"/>
</dbReference>
<dbReference type="Gene3D" id="3.40.50.2300">
    <property type="match status" value="1"/>
</dbReference>
<evidence type="ECO:0000313" key="14">
    <source>
        <dbReference type="EMBL" id="ERK39371.1"/>
    </source>
</evidence>
<dbReference type="InterPro" id="IPR004358">
    <property type="entry name" value="Sig_transdc_His_kin-like_C"/>
</dbReference>
<evidence type="ECO:0000256" key="6">
    <source>
        <dbReference type="ARBA" id="ARBA00023015"/>
    </source>
</evidence>
<dbReference type="SMART" id="SM00448">
    <property type="entry name" value="REC"/>
    <property type="match status" value="1"/>
</dbReference>
<keyword evidence="10" id="KW-1133">Transmembrane helix</keyword>
<dbReference type="InterPro" id="IPR009057">
    <property type="entry name" value="Homeodomain-like_sf"/>
</dbReference>
<keyword evidence="5" id="KW-0418">Kinase</keyword>
<feature type="domain" description="Response regulatory" evidence="13">
    <location>
        <begin position="687"/>
        <end position="802"/>
    </location>
</feature>
<dbReference type="Pfam" id="PF00512">
    <property type="entry name" value="HisKA"/>
    <property type="match status" value="1"/>
</dbReference>
<keyword evidence="15" id="KW-1185">Reference proteome</keyword>
<dbReference type="Pfam" id="PF02518">
    <property type="entry name" value="HATPase_c"/>
    <property type="match status" value="1"/>
</dbReference>
<dbReference type="PROSITE" id="PS50005">
    <property type="entry name" value="TPR"/>
    <property type="match status" value="1"/>
</dbReference>
<dbReference type="Gene3D" id="1.10.287.130">
    <property type="match status" value="1"/>
</dbReference>
<dbReference type="InterPro" id="IPR001789">
    <property type="entry name" value="Sig_transdc_resp-reg_receiver"/>
</dbReference>
<keyword evidence="3 8" id="KW-0597">Phosphoprotein</keyword>
<dbReference type="PROSITE" id="PS01124">
    <property type="entry name" value="HTH_ARAC_FAMILY_2"/>
    <property type="match status" value="1"/>
</dbReference>
<dbReference type="PROSITE" id="PS51257">
    <property type="entry name" value="PROKAR_LIPOPROTEIN"/>
    <property type="match status" value="1"/>
</dbReference>
<dbReference type="PATRIC" id="fig|1115809.3.peg.1335"/>
<dbReference type="Pfam" id="PF13176">
    <property type="entry name" value="TPR_7"/>
    <property type="match status" value="1"/>
</dbReference>
<accession>U2P5D7</accession>
<keyword evidence="4" id="KW-0808">Transferase</keyword>
<name>U2P5D7_9BACT</name>
<dbReference type="PANTHER" id="PTHR43547">
    <property type="entry name" value="TWO-COMPONENT HISTIDINE KINASE"/>
    <property type="match status" value="1"/>
</dbReference>
<dbReference type="AlphaFoldDB" id="U2P5D7"/>
<dbReference type="InterPro" id="IPR003661">
    <property type="entry name" value="HisK_dim/P_dom"/>
</dbReference>
<dbReference type="CDD" id="cd00082">
    <property type="entry name" value="HisKA"/>
    <property type="match status" value="1"/>
</dbReference>
<dbReference type="SUPFAM" id="SSF48452">
    <property type="entry name" value="TPR-like"/>
    <property type="match status" value="2"/>
</dbReference>
<feature type="transmembrane region" description="Helical" evidence="10">
    <location>
        <begin position="388"/>
        <end position="408"/>
    </location>
</feature>
<dbReference type="PROSITE" id="PS50110">
    <property type="entry name" value="RESPONSE_REGULATORY"/>
    <property type="match status" value="1"/>
</dbReference>
<evidence type="ECO:0000259" key="13">
    <source>
        <dbReference type="PROSITE" id="PS50110"/>
    </source>
</evidence>
<feature type="domain" description="Histidine kinase" evidence="12">
    <location>
        <begin position="431"/>
        <end position="647"/>
    </location>
</feature>
<evidence type="ECO:0000256" key="8">
    <source>
        <dbReference type="PROSITE-ProRule" id="PRU00169"/>
    </source>
</evidence>
<dbReference type="GO" id="GO:0043565">
    <property type="term" value="F:sequence-specific DNA binding"/>
    <property type="evidence" value="ECO:0007669"/>
    <property type="project" value="InterPro"/>
</dbReference>
<dbReference type="PANTHER" id="PTHR43547:SF2">
    <property type="entry name" value="HYBRID SIGNAL TRANSDUCTION HISTIDINE KINASE C"/>
    <property type="match status" value="1"/>
</dbReference>
<dbReference type="InterPro" id="IPR005467">
    <property type="entry name" value="His_kinase_dom"/>
</dbReference>
<dbReference type="Pfam" id="PF00072">
    <property type="entry name" value="Response_reg"/>
    <property type="match status" value="1"/>
</dbReference>
<feature type="modified residue" description="4-aspartylphosphate" evidence="8">
    <location>
        <position position="735"/>
    </location>
</feature>
<dbReference type="InterPro" id="IPR018060">
    <property type="entry name" value="HTH_AraC"/>
</dbReference>
<dbReference type="SMART" id="SM00342">
    <property type="entry name" value="HTH_ARAC"/>
    <property type="match status" value="1"/>
</dbReference>
<dbReference type="InterPro" id="IPR019734">
    <property type="entry name" value="TPR_rpt"/>
</dbReference>
<dbReference type="CDD" id="cd17574">
    <property type="entry name" value="REC_OmpR"/>
    <property type="match status" value="1"/>
</dbReference>
<dbReference type="InterPro" id="IPR003594">
    <property type="entry name" value="HATPase_dom"/>
</dbReference>
<keyword evidence="10" id="KW-0812">Transmembrane</keyword>
<organism evidence="14 15">
    <name type="scientific">Segatella baroniae F0067</name>
    <dbReference type="NCBI Taxonomy" id="1115809"/>
    <lineage>
        <taxon>Bacteria</taxon>
        <taxon>Pseudomonadati</taxon>
        <taxon>Bacteroidota</taxon>
        <taxon>Bacteroidia</taxon>
        <taxon>Bacteroidales</taxon>
        <taxon>Prevotellaceae</taxon>
        <taxon>Segatella</taxon>
    </lineage>
</organism>
<dbReference type="Pfam" id="PF12833">
    <property type="entry name" value="HTH_18"/>
    <property type="match status" value="1"/>
</dbReference>
<dbReference type="InterPro" id="IPR036097">
    <property type="entry name" value="HisK_dim/P_sf"/>
</dbReference>
<keyword evidence="9" id="KW-0802">TPR repeat</keyword>
<dbReference type="EMBL" id="AWEY01000023">
    <property type="protein sequence ID" value="ERK39371.1"/>
    <property type="molecule type" value="Genomic_DNA"/>
</dbReference>
<dbReference type="SMART" id="SM00388">
    <property type="entry name" value="HisKA"/>
    <property type="match status" value="1"/>
</dbReference>
<feature type="domain" description="HTH araC/xylS-type" evidence="11">
    <location>
        <begin position="835"/>
        <end position="935"/>
    </location>
</feature>
<dbReference type="Proteomes" id="UP000016648">
    <property type="component" value="Unassembled WGS sequence"/>
</dbReference>
<evidence type="ECO:0000256" key="5">
    <source>
        <dbReference type="ARBA" id="ARBA00022777"/>
    </source>
</evidence>
<dbReference type="RefSeq" id="WP_021589684.1">
    <property type="nucleotide sequence ID" value="NZ_AWEY01000023.1"/>
</dbReference>
<proteinExistence type="predicted"/>
<dbReference type="GO" id="GO:0000155">
    <property type="term" value="F:phosphorelay sensor kinase activity"/>
    <property type="evidence" value="ECO:0007669"/>
    <property type="project" value="InterPro"/>
</dbReference>
<evidence type="ECO:0000256" key="10">
    <source>
        <dbReference type="SAM" id="Phobius"/>
    </source>
</evidence>
<comment type="caution">
    <text evidence="14">The sequence shown here is derived from an EMBL/GenBank/DDBJ whole genome shotgun (WGS) entry which is preliminary data.</text>
</comment>
<dbReference type="SUPFAM" id="SSF55874">
    <property type="entry name" value="ATPase domain of HSP90 chaperone/DNA topoisomerase II/histidine kinase"/>
    <property type="match status" value="1"/>
</dbReference>
<keyword evidence="10" id="KW-0472">Membrane</keyword>
<gene>
    <name evidence="14" type="ORF">HMPREF9135_1776</name>
</gene>
<dbReference type="Gene3D" id="3.30.565.10">
    <property type="entry name" value="Histidine kinase-like ATPase, C-terminal domain"/>
    <property type="match status" value="1"/>
</dbReference>
<evidence type="ECO:0000313" key="15">
    <source>
        <dbReference type="Proteomes" id="UP000016648"/>
    </source>
</evidence>
<dbReference type="EC" id="2.7.13.3" evidence="2"/>
<dbReference type="Gene3D" id="1.10.10.60">
    <property type="entry name" value="Homeodomain-like"/>
    <property type="match status" value="1"/>
</dbReference>
<reference evidence="14 15" key="1">
    <citation type="submission" date="2013-08" db="EMBL/GenBank/DDBJ databases">
        <authorList>
            <person name="Durkin A.S."/>
            <person name="Haft D.R."/>
            <person name="McCorrison J."/>
            <person name="Torralba M."/>
            <person name="Gillis M."/>
            <person name="Haft D.H."/>
            <person name="Methe B."/>
            <person name="Sutton G."/>
            <person name="Nelson K.E."/>
        </authorList>
    </citation>
    <scope>NUCLEOTIDE SEQUENCE [LARGE SCALE GENOMIC DNA]</scope>
    <source>
        <strain evidence="14 15">F0067</strain>
    </source>
</reference>